<dbReference type="PANTHER" id="PTHR43842:SF2">
    <property type="entry name" value="PROPIONYL-COA CARBOXYLASE BETA CHAIN, MITOCHONDRIAL"/>
    <property type="match status" value="1"/>
</dbReference>
<evidence type="ECO:0000313" key="2">
    <source>
        <dbReference type="EMBL" id="SVD82326.1"/>
    </source>
</evidence>
<accession>A0A382YG93</accession>
<dbReference type="Gene3D" id="3.90.226.10">
    <property type="entry name" value="2-enoyl-CoA Hydratase, Chain A, domain 1"/>
    <property type="match status" value="1"/>
</dbReference>
<gene>
    <name evidence="2" type="ORF">METZ01_LOCUS435180</name>
</gene>
<dbReference type="GO" id="GO:0004658">
    <property type="term" value="F:propionyl-CoA carboxylase activity"/>
    <property type="evidence" value="ECO:0007669"/>
    <property type="project" value="TreeGrafter"/>
</dbReference>
<reference evidence="2" key="1">
    <citation type="submission" date="2018-05" db="EMBL/GenBank/DDBJ databases">
        <authorList>
            <person name="Lanie J.A."/>
            <person name="Ng W.-L."/>
            <person name="Kazmierczak K.M."/>
            <person name="Andrzejewski T.M."/>
            <person name="Davidsen T.M."/>
            <person name="Wayne K.J."/>
            <person name="Tettelin H."/>
            <person name="Glass J.I."/>
            <person name="Rusch D."/>
            <person name="Podicherti R."/>
            <person name="Tsui H.-C.T."/>
            <person name="Winkler M.E."/>
        </authorList>
    </citation>
    <scope>NUCLEOTIDE SEQUENCE</scope>
</reference>
<dbReference type="PANTHER" id="PTHR43842">
    <property type="entry name" value="PROPIONYL-COA CARBOXYLASE BETA CHAIN"/>
    <property type="match status" value="1"/>
</dbReference>
<feature type="non-terminal residue" evidence="2">
    <location>
        <position position="1"/>
    </location>
</feature>
<sequence length="264" mass="28170">VDLDFIRPDLEEILVRRAATLDENREEAVSKRHSRSLRTVQENVEDLFDTATFLEYGPLVLANQFSRRSLNELIEKTPRDGMITGIGSVNGDLFSDPECMVATIAYDYMVLAGTQGNRNHQKTDRLIEVARNSRLPLVLFAEGGGGRPGDDGLHAAGGSSTFASFSTLSGLVPMVGITAGRCFAGNASLLACCDVIIATEGSNIGMGGPAMIEGGGLGIFAPEDIGPMEIQIPNGVVDISVKDEAEAVQVAKKYLSYFQGPVDT</sequence>
<dbReference type="SUPFAM" id="SSF52096">
    <property type="entry name" value="ClpP/crotonase"/>
    <property type="match status" value="1"/>
</dbReference>
<feature type="domain" description="Acetyl-coenzyme A carboxylase carboxyl transferase subunit beta" evidence="1">
    <location>
        <begin position="32"/>
        <end position="259"/>
    </location>
</feature>
<evidence type="ECO:0000259" key="1">
    <source>
        <dbReference type="Pfam" id="PF01039"/>
    </source>
</evidence>
<organism evidence="2">
    <name type="scientific">marine metagenome</name>
    <dbReference type="NCBI Taxonomy" id="408172"/>
    <lineage>
        <taxon>unclassified sequences</taxon>
        <taxon>metagenomes</taxon>
        <taxon>ecological metagenomes</taxon>
    </lineage>
</organism>
<protein>
    <recommendedName>
        <fullName evidence="1">Acetyl-coenzyme A carboxylase carboxyl transferase subunit beta domain-containing protein</fullName>
    </recommendedName>
</protein>
<dbReference type="EMBL" id="UINC01175620">
    <property type="protein sequence ID" value="SVD82326.1"/>
    <property type="molecule type" value="Genomic_DNA"/>
</dbReference>
<dbReference type="Pfam" id="PF01039">
    <property type="entry name" value="Carboxyl_trans"/>
    <property type="match status" value="1"/>
</dbReference>
<dbReference type="AlphaFoldDB" id="A0A382YG93"/>
<dbReference type="InterPro" id="IPR051047">
    <property type="entry name" value="AccD/PCCB"/>
</dbReference>
<proteinExistence type="predicted"/>
<feature type="non-terminal residue" evidence="2">
    <location>
        <position position="264"/>
    </location>
</feature>
<name>A0A382YG93_9ZZZZ</name>
<dbReference type="InterPro" id="IPR034733">
    <property type="entry name" value="AcCoA_carboxyl_beta"/>
</dbReference>
<dbReference type="InterPro" id="IPR029045">
    <property type="entry name" value="ClpP/crotonase-like_dom_sf"/>
</dbReference>